<evidence type="ECO:0000313" key="3">
    <source>
        <dbReference type="EMBL" id="SVC30296.1"/>
    </source>
</evidence>
<gene>
    <name evidence="3" type="ORF">METZ01_LOCUS283150</name>
</gene>
<feature type="domain" description="GAF" evidence="2">
    <location>
        <begin position="71"/>
        <end position="217"/>
    </location>
</feature>
<accession>A0A382L0L5</accession>
<feature type="domain" description="GAF" evidence="2">
    <location>
        <begin position="238"/>
        <end position="357"/>
    </location>
</feature>
<dbReference type="EMBL" id="UINC01084030">
    <property type="protein sequence ID" value="SVC30296.1"/>
    <property type="molecule type" value="Genomic_DNA"/>
</dbReference>
<sequence>MEKTEKENPKNKVSGKKKQDNFIDAISTSQKNGGKGKNVTIEHGKLLKLNKRLEQAEFLLEMTREIAGFESLSEVLNRLIEIVANELDCERSTLFLNDEQTGELYSRVALGDLEREIRVLNDQGVAGHVFTHGESLTIHDAKADPRHDQSIDEETGFTTKNILAVPVRTMAGQIIGVLQALNKNKGRFTREDLTLLETLSSQASVTLAGTQQVERIRKKRAQEMEFLDTVATITAEVDLNRLLQNVVGEITRMLDADRSTIFINDPKTNELFSRVAGGDGVGEIRLPNHVGIAGTVFTSGETLNIPHAYADLRFNPGFDKKIGYFTQSVLCSPITTKEGEIIGVSQVLNKKGGPFTD</sequence>
<dbReference type="SUPFAM" id="SSF55781">
    <property type="entry name" value="GAF domain-like"/>
    <property type="match status" value="2"/>
</dbReference>
<evidence type="ECO:0000256" key="1">
    <source>
        <dbReference type="SAM" id="MobiDB-lite"/>
    </source>
</evidence>
<feature type="non-terminal residue" evidence="3">
    <location>
        <position position="357"/>
    </location>
</feature>
<dbReference type="SMART" id="SM00065">
    <property type="entry name" value="GAF"/>
    <property type="match status" value="2"/>
</dbReference>
<name>A0A382L0L5_9ZZZZ</name>
<proteinExistence type="predicted"/>
<dbReference type="PANTHER" id="PTHR43155:SF2">
    <property type="entry name" value="CYCLIC DI-GMP PHOSPHODIESTERASE PA4108"/>
    <property type="match status" value="1"/>
</dbReference>
<dbReference type="AlphaFoldDB" id="A0A382L0L5"/>
<organism evidence="3">
    <name type="scientific">marine metagenome</name>
    <dbReference type="NCBI Taxonomy" id="408172"/>
    <lineage>
        <taxon>unclassified sequences</taxon>
        <taxon>metagenomes</taxon>
        <taxon>ecological metagenomes</taxon>
    </lineage>
</organism>
<reference evidence="3" key="1">
    <citation type="submission" date="2018-05" db="EMBL/GenBank/DDBJ databases">
        <authorList>
            <person name="Lanie J.A."/>
            <person name="Ng W.-L."/>
            <person name="Kazmierczak K.M."/>
            <person name="Andrzejewski T.M."/>
            <person name="Davidsen T.M."/>
            <person name="Wayne K.J."/>
            <person name="Tettelin H."/>
            <person name="Glass J.I."/>
            <person name="Rusch D."/>
            <person name="Podicherti R."/>
            <person name="Tsui H.-C.T."/>
            <person name="Winkler M.E."/>
        </authorList>
    </citation>
    <scope>NUCLEOTIDE SEQUENCE</scope>
</reference>
<protein>
    <recommendedName>
        <fullName evidence="2">GAF domain-containing protein</fullName>
    </recommendedName>
</protein>
<feature type="region of interest" description="Disordered" evidence="1">
    <location>
        <begin position="1"/>
        <end position="22"/>
    </location>
</feature>
<dbReference type="InterPro" id="IPR029016">
    <property type="entry name" value="GAF-like_dom_sf"/>
</dbReference>
<feature type="compositionally biased region" description="Basic and acidic residues" evidence="1">
    <location>
        <begin position="1"/>
        <end position="10"/>
    </location>
</feature>
<dbReference type="PANTHER" id="PTHR43155">
    <property type="entry name" value="CYCLIC DI-GMP PHOSPHODIESTERASE PA4108-RELATED"/>
    <property type="match status" value="1"/>
</dbReference>
<dbReference type="Pfam" id="PF01590">
    <property type="entry name" value="GAF"/>
    <property type="match status" value="2"/>
</dbReference>
<dbReference type="InterPro" id="IPR003018">
    <property type="entry name" value="GAF"/>
</dbReference>
<evidence type="ECO:0000259" key="2">
    <source>
        <dbReference type="SMART" id="SM00065"/>
    </source>
</evidence>
<dbReference type="Gene3D" id="3.30.450.40">
    <property type="match status" value="2"/>
</dbReference>